<dbReference type="GO" id="GO:0005524">
    <property type="term" value="F:ATP binding"/>
    <property type="evidence" value="ECO:0007669"/>
    <property type="project" value="UniProtKB-KW"/>
</dbReference>
<organism evidence="7">
    <name type="scientific">Glycine max</name>
    <name type="common">Soybean</name>
    <name type="synonym">Glycine hispida</name>
    <dbReference type="NCBI Taxonomy" id="3847"/>
    <lineage>
        <taxon>Eukaryota</taxon>
        <taxon>Viridiplantae</taxon>
        <taxon>Streptophyta</taxon>
        <taxon>Embryophyta</taxon>
        <taxon>Tracheophyta</taxon>
        <taxon>Spermatophyta</taxon>
        <taxon>Magnoliopsida</taxon>
        <taxon>eudicotyledons</taxon>
        <taxon>Gunneridae</taxon>
        <taxon>Pentapetalae</taxon>
        <taxon>rosids</taxon>
        <taxon>fabids</taxon>
        <taxon>Fabales</taxon>
        <taxon>Fabaceae</taxon>
        <taxon>Papilionoideae</taxon>
        <taxon>50 kb inversion clade</taxon>
        <taxon>NPAAA clade</taxon>
        <taxon>indigoferoid/millettioid clade</taxon>
        <taxon>Phaseoleae</taxon>
        <taxon>Glycine</taxon>
        <taxon>Glycine subgen. Soja</taxon>
    </lineage>
</organism>
<dbReference type="PANTHER" id="PTHR36766:SF42">
    <property type="entry name" value="NB-ARC DOMAIN DISEASE RESISTANCE PROTEIN"/>
    <property type="match status" value="1"/>
</dbReference>
<accession>A0A0R0L5T0</accession>
<evidence type="ECO:0000259" key="6">
    <source>
        <dbReference type="Pfam" id="PF23559"/>
    </source>
</evidence>
<name>A0A0R0L5T0_SOYBN</name>
<sequence>MVEAALKGVFENLSSLIGKELGLFLGFDQDLKKRLASLLTAILAMHEDAEEKQFSDISLKDWLLKLRDAAHELDDIMDEYAYEKLQLEYEGVNSCLSEFVKISCLSSFHPMHVFSYYKTVKKMKSISERLEKIAQERIKFHLTVMVHERIYGREKDMDKIVDFFVDDAFHSKDLLVYPIVGLGRLRKTTLVQLIFNHEKVVNHSELRIWMLEMLVPGGVWNELYWRSFFQDIETHTFGKITRFKMHDLIHDLAQFVVKERVVVAFRMTMV</sequence>
<keyword evidence="1" id="KW-0677">Repeat</keyword>
<evidence type="ECO:0000313" key="8">
    <source>
        <dbReference type="EnsemblPlants" id="KRH74590"/>
    </source>
</evidence>
<reference evidence="8" key="2">
    <citation type="submission" date="2018-02" db="UniProtKB">
        <authorList>
            <consortium name="EnsemblPlants"/>
        </authorList>
    </citation>
    <scope>IDENTIFICATION</scope>
    <source>
        <strain evidence="8">Williams 82</strain>
    </source>
</reference>
<keyword evidence="2" id="KW-0547">Nucleotide-binding</keyword>
<reference evidence="7 8" key="1">
    <citation type="journal article" date="2010" name="Nature">
        <title>Genome sequence of the palaeopolyploid soybean.</title>
        <authorList>
            <person name="Schmutz J."/>
            <person name="Cannon S.B."/>
            <person name="Schlueter J."/>
            <person name="Ma J."/>
            <person name="Mitros T."/>
            <person name="Nelson W."/>
            <person name="Hyten D.L."/>
            <person name="Song Q."/>
            <person name="Thelen J.J."/>
            <person name="Cheng J."/>
            <person name="Xu D."/>
            <person name="Hellsten U."/>
            <person name="May G.D."/>
            <person name="Yu Y."/>
            <person name="Sakurai T."/>
            <person name="Umezawa T."/>
            <person name="Bhattacharyya M.K."/>
            <person name="Sandhu D."/>
            <person name="Valliyodan B."/>
            <person name="Lindquist E."/>
            <person name="Peto M."/>
            <person name="Grant D."/>
            <person name="Shu S."/>
            <person name="Goodstein D."/>
            <person name="Barry K."/>
            <person name="Futrell-Griggs M."/>
            <person name="Abernathy B."/>
            <person name="Du J."/>
            <person name="Tian Z."/>
            <person name="Zhu L."/>
            <person name="Gill N."/>
            <person name="Joshi T."/>
            <person name="Libault M."/>
            <person name="Sethuraman A."/>
            <person name="Zhang X.-C."/>
            <person name="Shinozaki K."/>
            <person name="Nguyen H.T."/>
            <person name="Wing R.A."/>
            <person name="Cregan P."/>
            <person name="Specht J."/>
            <person name="Grimwood J."/>
            <person name="Rokhsar D."/>
            <person name="Stacey G."/>
            <person name="Shoemaker R.C."/>
            <person name="Jackson S.A."/>
        </authorList>
    </citation>
    <scope>NUCLEOTIDE SEQUENCE</scope>
    <source>
        <strain evidence="8">cv. Williams 82</strain>
        <tissue evidence="7">Callus</tissue>
    </source>
</reference>
<dbReference type="Gramene" id="KRH74590">
    <property type="protein sequence ID" value="KRH74590"/>
    <property type="gene ID" value="GLYMA_01G030100"/>
</dbReference>
<keyword evidence="4" id="KW-0067">ATP-binding</keyword>
<dbReference type="OMA" id="HERIYGR"/>
<dbReference type="Pfam" id="PF23559">
    <property type="entry name" value="WHD_DRP"/>
    <property type="match status" value="1"/>
</dbReference>
<dbReference type="Pfam" id="PF18052">
    <property type="entry name" value="Rx_N"/>
    <property type="match status" value="1"/>
</dbReference>
<dbReference type="Proteomes" id="UP000008827">
    <property type="component" value="Chromosome 1"/>
</dbReference>
<dbReference type="AlphaFoldDB" id="A0A0R0L5T0"/>
<evidence type="ECO:0000259" key="5">
    <source>
        <dbReference type="Pfam" id="PF18052"/>
    </source>
</evidence>
<keyword evidence="3" id="KW-0611">Plant defense</keyword>
<evidence type="ECO:0000313" key="7">
    <source>
        <dbReference type="EMBL" id="KRH74590.1"/>
    </source>
</evidence>
<gene>
    <name evidence="7" type="ORF">GLYMA_01G030100</name>
</gene>
<proteinExistence type="predicted"/>
<evidence type="ECO:0000256" key="4">
    <source>
        <dbReference type="ARBA" id="ARBA00022840"/>
    </source>
</evidence>
<keyword evidence="9" id="KW-1185">Reference proteome</keyword>
<evidence type="ECO:0000256" key="3">
    <source>
        <dbReference type="ARBA" id="ARBA00022821"/>
    </source>
</evidence>
<dbReference type="Gene3D" id="3.40.50.300">
    <property type="entry name" value="P-loop containing nucleotide triphosphate hydrolases"/>
    <property type="match status" value="1"/>
</dbReference>
<feature type="domain" description="Disease resistance protein winged helix" evidence="6">
    <location>
        <begin position="219"/>
        <end position="253"/>
    </location>
</feature>
<dbReference type="Gene3D" id="1.20.5.4130">
    <property type="match status" value="1"/>
</dbReference>
<evidence type="ECO:0000313" key="9">
    <source>
        <dbReference type="Proteomes" id="UP000008827"/>
    </source>
</evidence>
<dbReference type="InterPro" id="IPR058922">
    <property type="entry name" value="WHD_DRP"/>
</dbReference>
<dbReference type="EnsemblPlants" id="KRH74590">
    <property type="protein sequence ID" value="KRH74590"/>
    <property type="gene ID" value="GLYMA_01G030100"/>
</dbReference>
<dbReference type="EMBL" id="CM000834">
    <property type="protein sequence ID" value="KRH74590.1"/>
    <property type="molecule type" value="Genomic_DNA"/>
</dbReference>
<evidence type="ECO:0000256" key="2">
    <source>
        <dbReference type="ARBA" id="ARBA00022741"/>
    </source>
</evidence>
<dbReference type="InterPro" id="IPR027417">
    <property type="entry name" value="P-loop_NTPase"/>
</dbReference>
<dbReference type="InterPro" id="IPR041118">
    <property type="entry name" value="Rx_N"/>
</dbReference>
<evidence type="ECO:0000256" key="1">
    <source>
        <dbReference type="ARBA" id="ARBA00022737"/>
    </source>
</evidence>
<reference evidence="7" key="3">
    <citation type="submission" date="2018-07" db="EMBL/GenBank/DDBJ databases">
        <title>WGS assembly of Glycine max.</title>
        <authorList>
            <person name="Schmutz J."/>
            <person name="Cannon S."/>
            <person name="Schlueter J."/>
            <person name="Ma J."/>
            <person name="Mitros T."/>
            <person name="Nelson W."/>
            <person name="Hyten D."/>
            <person name="Song Q."/>
            <person name="Thelen J."/>
            <person name="Cheng J."/>
            <person name="Xu D."/>
            <person name="Hellsten U."/>
            <person name="May G."/>
            <person name="Yu Y."/>
            <person name="Sakurai T."/>
            <person name="Umezawa T."/>
            <person name="Bhattacharyya M."/>
            <person name="Sandhu D."/>
            <person name="Valliyodan B."/>
            <person name="Lindquist E."/>
            <person name="Peto M."/>
            <person name="Grant D."/>
            <person name="Shu S."/>
            <person name="Goodstein D."/>
            <person name="Barry K."/>
            <person name="Futrell-Griggs M."/>
            <person name="Abernathy B."/>
            <person name="Du J."/>
            <person name="Tian Z."/>
            <person name="Zhu L."/>
            <person name="Gill N."/>
            <person name="Joshi T."/>
            <person name="Libault M."/>
            <person name="Sethuraman A."/>
            <person name="Zhang X."/>
            <person name="Shinozaki K."/>
            <person name="Nguyen H."/>
            <person name="Wing R."/>
            <person name="Cregan P."/>
            <person name="Specht J."/>
            <person name="Grimwood J."/>
            <person name="Rokhsar D."/>
            <person name="Stacey G."/>
            <person name="Shoemaker R."/>
            <person name="Jackson S."/>
        </authorList>
    </citation>
    <scope>NUCLEOTIDE SEQUENCE</scope>
    <source>
        <tissue evidence="7">Callus</tissue>
    </source>
</reference>
<dbReference type="GO" id="GO:0006952">
    <property type="term" value="P:defense response"/>
    <property type="evidence" value="ECO:0007669"/>
    <property type="project" value="UniProtKB-KW"/>
</dbReference>
<feature type="domain" description="Disease resistance N-terminal" evidence="5">
    <location>
        <begin position="6"/>
        <end position="92"/>
    </location>
</feature>
<protein>
    <submittedName>
        <fullName evidence="7 8">Uncharacterized protein</fullName>
    </submittedName>
</protein>
<dbReference type="PANTHER" id="PTHR36766">
    <property type="entry name" value="PLANT BROAD-SPECTRUM MILDEW RESISTANCE PROTEIN RPW8"/>
    <property type="match status" value="1"/>
</dbReference>
<dbReference type="InParanoid" id="A0A0R0L5T0"/>
<dbReference type="SUPFAM" id="SSF52540">
    <property type="entry name" value="P-loop containing nucleoside triphosphate hydrolases"/>
    <property type="match status" value="1"/>
</dbReference>